<evidence type="ECO:0000256" key="3">
    <source>
        <dbReference type="ARBA" id="ARBA00020222"/>
    </source>
</evidence>
<comment type="similarity">
    <text evidence="2 10">Belongs to the YME2 family.</text>
</comment>
<evidence type="ECO:0000256" key="1">
    <source>
        <dbReference type="ARBA" id="ARBA00004434"/>
    </source>
</evidence>
<keyword evidence="10" id="KW-0507">mRNA processing</keyword>
<evidence type="ECO:0000259" key="11">
    <source>
        <dbReference type="Pfam" id="PF10443"/>
    </source>
</evidence>
<evidence type="ECO:0000256" key="6">
    <source>
        <dbReference type="ARBA" id="ARBA00022989"/>
    </source>
</evidence>
<evidence type="ECO:0000256" key="4">
    <source>
        <dbReference type="ARBA" id="ARBA00022692"/>
    </source>
</evidence>
<keyword evidence="7 10" id="KW-0496">Mitochondrion</keyword>
<evidence type="ECO:0000256" key="2">
    <source>
        <dbReference type="ARBA" id="ARBA00010320"/>
    </source>
</evidence>
<keyword evidence="6" id="KW-1133">Transmembrane helix</keyword>
<organism evidence="12 13">
    <name type="scientific">Cerrena zonata</name>
    <dbReference type="NCBI Taxonomy" id="2478898"/>
    <lineage>
        <taxon>Eukaryota</taxon>
        <taxon>Fungi</taxon>
        <taxon>Dikarya</taxon>
        <taxon>Basidiomycota</taxon>
        <taxon>Agaricomycotina</taxon>
        <taxon>Agaricomycetes</taxon>
        <taxon>Polyporales</taxon>
        <taxon>Cerrenaceae</taxon>
        <taxon>Cerrena</taxon>
    </lineage>
</organism>
<evidence type="ECO:0000256" key="5">
    <source>
        <dbReference type="ARBA" id="ARBA00022792"/>
    </source>
</evidence>
<keyword evidence="5 10" id="KW-0999">Mitochondrion inner membrane</keyword>
<dbReference type="GO" id="GO:0005743">
    <property type="term" value="C:mitochondrial inner membrane"/>
    <property type="evidence" value="ECO:0007669"/>
    <property type="project" value="UniProtKB-SubCell"/>
</dbReference>
<keyword evidence="8" id="KW-0472">Membrane</keyword>
<proteinExistence type="inferred from homology"/>
<comment type="subcellular location">
    <subcellularLocation>
        <location evidence="1 10">Mitochondrion inner membrane</location>
        <topology evidence="1 10">Single-pass membrane protein</topology>
    </subcellularLocation>
</comment>
<protein>
    <recommendedName>
        <fullName evidence="3 10">Mitochondrial escape protein 2</fullName>
    </recommendedName>
</protein>
<comment type="function">
    <text evidence="9 10">Plays a role in maintaining the mitochondrial genome and in controlling the mtDNA escape. Involved in the regulation of mtDNA nucleotide structure and number. May have a dispensable role in early maturation of pre-rRNA.</text>
</comment>
<dbReference type="PANTHER" id="PTHR32198">
    <property type="entry name" value="MITOCHONDRIAL ESCAPE PROTEIN 2"/>
    <property type="match status" value="1"/>
</dbReference>
<dbReference type="Pfam" id="PF10443">
    <property type="entry name" value="RNA12"/>
    <property type="match status" value="1"/>
</dbReference>
<keyword evidence="4" id="KW-0812">Transmembrane</keyword>
<dbReference type="GO" id="GO:0006397">
    <property type="term" value="P:mRNA processing"/>
    <property type="evidence" value="ECO:0007669"/>
    <property type="project" value="UniProtKB-UniRule"/>
</dbReference>
<dbReference type="InterPro" id="IPR018850">
    <property type="entry name" value="Mt_escape_2_C"/>
</dbReference>
<dbReference type="GO" id="GO:0003723">
    <property type="term" value="F:RNA binding"/>
    <property type="evidence" value="ECO:0007669"/>
    <property type="project" value="UniProtKB-UniRule"/>
</dbReference>
<reference evidence="12 13" key="1">
    <citation type="submission" date="2022-09" db="EMBL/GenBank/DDBJ databases">
        <authorList>
            <person name="Palmer J.M."/>
        </authorList>
    </citation>
    <scope>NUCLEOTIDE SEQUENCE [LARGE SCALE GENOMIC DNA]</scope>
    <source>
        <strain evidence="12 13">DSM 7382</strain>
    </source>
</reference>
<evidence type="ECO:0000256" key="10">
    <source>
        <dbReference type="RuleBase" id="RU367108"/>
    </source>
</evidence>
<dbReference type="InterPro" id="IPR039627">
    <property type="entry name" value="Yme2_C"/>
</dbReference>
<dbReference type="PANTHER" id="PTHR32198:SF2">
    <property type="entry name" value="MITOCHONDRIAL ESCAPE PROTEIN 2"/>
    <property type="match status" value="1"/>
</dbReference>
<evidence type="ECO:0000313" key="12">
    <source>
        <dbReference type="EMBL" id="KAK7693179.1"/>
    </source>
</evidence>
<feature type="domain" description="Mitochondrial escape protein 2 C-terminal" evidence="11">
    <location>
        <begin position="2"/>
        <end position="104"/>
    </location>
</feature>
<keyword evidence="10" id="KW-0694">RNA-binding</keyword>
<evidence type="ECO:0000313" key="13">
    <source>
        <dbReference type="Proteomes" id="UP001385951"/>
    </source>
</evidence>
<dbReference type="AlphaFoldDB" id="A0AAW0GMW0"/>
<gene>
    <name evidence="12" type="ORF">QCA50_002745</name>
</gene>
<dbReference type="Proteomes" id="UP001385951">
    <property type="component" value="Unassembled WGS sequence"/>
</dbReference>
<sequence length="154" mass="17426">MIMKQLANKTEISYHDLLLEFPFKGDETALRNMEHAELISIATHNGRPSTIKPGKPVYRYVFERLVHDTVFQATQDIAFNMKLLASAESVVKTCEDELVALNNIDAGTSTWWGPNRAVKQRREHVLKNLHAAGVKIENLEKQNIALKKLLSKSS</sequence>
<evidence type="ECO:0000256" key="7">
    <source>
        <dbReference type="ARBA" id="ARBA00023128"/>
    </source>
</evidence>
<evidence type="ECO:0000256" key="8">
    <source>
        <dbReference type="ARBA" id="ARBA00023136"/>
    </source>
</evidence>
<dbReference type="EMBL" id="JASBNA010000003">
    <property type="protein sequence ID" value="KAK7693179.1"/>
    <property type="molecule type" value="Genomic_DNA"/>
</dbReference>
<accession>A0AAW0GMW0</accession>
<name>A0AAW0GMW0_9APHY</name>
<keyword evidence="13" id="KW-1185">Reference proteome</keyword>
<evidence type="ECO:0000256" key="9">
    <source>
        <dbReference type="ARBA" id="ARBA00025276"/>
    </source>
</evidence>
<comment type="caution">
    <text evidence="12">The sequence shown here is derived from an EMBL/GenBank/DDBJ whole genome shotgun (WGS) entry which is preliminary data.</text>
</comment>